<feature type="region of interest" description="Disordered" evidence="1">
    <location>
        <begin position="787"/>
        <end position="817"/>
    </location>
</feature>
<evidence type="ECO:0000313" key="5">
    <source>
        <dbReference type="RefSeq" id="XP_014681799.1"/>
    </source>
</evidence>
<evidence type="ECO:0000259" key="3">
    <source>
        <dbReference type="Pfam" id="PF24501"/>
    </source>
</evidence>
<feature type="compositionally biased region" description="Basic and acidic residues" evidence="1">
    <location>
        <begin position="357"/>
        <end position="385"/>
    </location>
</feature>
<accession>A0ABM1FBH8</accession>
<dbReference type="RefSeq" id="XP_014681799.1">
    <property type="nucleotide sequence ID" value="XM_014826313.1"/>
</dbReference>
<keyword evidence="4" id="KW-1185">Reference proteome</keyword>
<feature type="domain" description="TMEM131L fifth Ig-like" evidence="3">
    <location>
        <begin position="70"/>
        <end position="135"/>
    </location>
</feature>
<dbReference type="Proteomes" id="UP000695022">
    <property type="component" value="Unplaced"/>
</dbReference>
<proteinExistence type="predicted"/>
<keyword evidence="2" id="KW-0472">Membrane</keyword>
<feature type="compositionally biased region" description="Basic and acidic residues" evidence="1">
    <location>
        <begin position="315"/>
        <end position="349"/>
    </location>
</feature>
<feature type="compositionally biased region" description="Basic residues" evidence="1">
    <location>
        <begin position="422"/>
        <end position="433"/>
    </location>
</feature>
<dbReference type="Pfam" id="PF24501">
    <property type="entry name" value="Ig_TMEM131L_5"/>
    <property type="match status" value="1"/>
</dbReference>
<dbReference type="PANTHER" id="PTHR22050">
    <property type="entry name" value="RW1 PROTEIN HOMOLOG"/>
    <property type="match status" value="1"/>
</dbReference>
<feature type="compositionally biased region" description="Low complexity" evidence="1">
    <location>
        <begin position="286"/>
        <end position="303"/>
    </location>
</feature>
<feature type="transmembrane region" description="Helical" evidence="2">
    <location>
        <begin position="166"/>
        <end position="188"/>
    </location>
</feature>
<reference evidence="5" key="1">
    <citation type="submission" date="2025-08" db="UniProtKB">
        <authorList>
            <consortium name="RefSeq"/>
        </authorList>
    </citation>
    <scope>IDENTIFICATION</scope>
</reference>
<protein>
    <submittedName>
        <fullName evidence="5">Transmembrane protein 131-like isoform X1</fullName>
    </submittedName>
</protein>
<name>A0ABM1FBH8_PRICU</name>
<keyword evidence="2" id="KW-1133">Transmembrane helix</keyword>
<sequence>MRTSLVIIRNNLTVLDVVILEGQGGRGELKVAPTTIKFDIKEKDLQDCDKTLSHKITPMFPVQRKITLRNTGELPLYVNSVSVNEHHCEGYGFKVLNCAAFELLPNKTQHMTIAFTPDFTMSRVQRCLQFATSLGDPLNTTIIATLPAAMIAKCAGMLPRPPWEPILYYSLVSFMSVLLFCVLAASYFESDRLWTEHKRGKHQYLTAAALHAASNGKSYDPNKVLDLRAIGTKSLESKTSSKADGKDGKCQQNGGMSTVNSLLRSLKGDKGHKDGKNGGGGGGSGSAHDASVSPPVVPAAAEPPARKGRGKRRQNAAEREKAGDESKYTMENRVNQERAAKEGDRDKYNDSPQVVENFKEKAQKEKPESKQRGKAEKRLPRHLEESDTSSTTTECSSPDSEISDKVTTTRDLTPDNNNGHKTNNKKHKGKGRQGKVPTVGTTSIDDDFELMSSKAKMHRKAKSDSNKAFGSDITKPSTPDQSNKTDKNKECDFTTTRMPRKKSNHNNNKNSTFSRRLHTVSPASSSSSEHGKESPPIIWDMPPRFAHNTDEAFIDLATQTESFAQQRHGGGGGGRSQHSSHDPPGGAARSSSYSSVVSSGGDWQRGKGAVGDKLPGPIGTKSSTPKPLKLNKPSASVWEDNSSPLALPKSPPDFRNNSLFLPPIVEGSAPRYQNFGNDVSLGFSGGRGSELGYSLQWPLQESMMQRSLAERRQRLEKHFHQQGLKGEDWPGFNVTPVMPVRETLWDNNAQQSTFPTDRWTAPNSPATVWEPTPPATGAWSLGGDWMQGGEAGGAAARGHASMSSEAGGGKDETAQGSSFDPFSFAGLRSIWSNSGTNLQEVPSTSWASIFQNGGGKTN</sequence>
<keyword evidence="2" id="KW-0812">Transmembrane</keyword>
<evidence type="ECO:0000313" key="4">
    <source>
        <dbReference type="Proteomes" id="UP000695022"/>
    </source>
</evidence>
<feature type="compositionally biased region" description="Low complexity" evidence="1">
    <location>
        <begin position="388"/>
        <end position="400"/>
    </location>
</feature>
<evidence type="ECO:0000256" key="1">
    <source>
        <dbReference type="SAM" id="MobiDB-lite"/>
    </source>
</evidence>
<feature type="compositionally biased region" description="Polar residues" evidence="1">
    <location>
        <begin position="250"/>
        <end position="263"/>
    </location>
</feature>
<dbReference type="PANTHER" id="PTHR22050:SF0">
    <property type="entry name" value="TRANSMEMBRANE PROTEIN 131 HOMOLOG"/>
    <property type="match status" value="1"/>
</dbReference>
<organism evidence="4 5">
    <name type="scientific">Priapulus caudatus</name>
    <name type="common">Priapulid worm</name>
    <dbReference type="NCBI Taxonomy" id="37621"/>
    <lineage>
        <taxon>Eukaryota</taxon>
        <taxon>Metazoa</taxon>
        <taxon>Ecdysozoa</taxon>
        <taxon>Scalidophora</taxon>
        <taxon>Priapulida</taxon>
        <taxon>Priapulimorpha</taxon>
        <taxon>Priapulimorphida</taxon>
        <taxon>Priapulidae</taxon>
        <taxon>Priapulus</taxon>
    </lineage>
</organism>
<feature type="compositionally biased region" description="Low complexity" evidence="1">
    <location>
        <begin position="590"/>
        <end position="599"/>
    </location>
</feature>
<feature type="region of interest" description="Disordered" evidence="1">
    <location>
        <begin position="236"/>
        <end position="652"/>
    </location>
</feature>
<dbReference type="InterPro" id="IPR055437">
    <property type="entry name" value="TMEM131L_Ig_5"/>
</dbReference>
<feature type="compositionally biased region" description="Basic and acidic residues" evidence="1">
    <location>
        <begin position="483"/>
        <end position="492"/>
    </location>
</feature>
<feature type="compositionally biased region" description="Basic and acidic residues" evidence="1">
    <location>
        <begin position="236"/>
        <end position="249"/>
    </location>
</feature>
<dbReference type="InterPro" id="IPR039877">
    <property type="entry name" value="TMEM131-like"/>
</dbReference>
<evidence type="ECO:0000256" key="2">
    <source>
        <dbReference type="SAM" id="Phobius"/>
    </source>
</evidence>
<gene>
    <name evidence="5" type="primary">LOC106821486</name>
</gene>
<dbReference type="GeneID" id="106821486"/>
<feature type="compositionally biased region" description="Basic and acidic residues" evidence="1">
    <location>
        <begin position="266"/>
        <end position="276"/>
    </location>
</feature>